<organism evidence="3 4">
    <name type="scientific">Roseateles chitinivorans</name>
    <dbReference type="NCBI Taxonomy" id="2917965"/>
    <lineage>
        <taxon>Bacteria</taxon>
        <taxon>Pseudomonadati</taxon>
        <taxon>Pseudomonadota</taxon>
        <taxon>Betaproteobacteria</taxon>
        <taxon>Burkholderiales</taxon>
        <taxon>Sphaerotilaceae</taxon>
        <taxon>Roseateles</taxon>
    </lineage>
</organism>
<evidence type="ECO:0000256" key="1">
    <source>
        <dbReference type="SAM" id="SignalP"/>
    </source>
</evidence>
<sequence length="165" mass="17799">MRPRLATAIALLSVALAPAAVRAEDAQLERLSWLAGCWAAEKGEAGSVEHWLPLAGGTMLGIGRTVRNGRTVEHEFMQIRLDAEGRPVFIAQPSRQKEATFVATSIGERAVTFENPAHDFPQRVIYRAVGDSGLAARIEGTRNGASRGIDFPMQRVACEGPRPAP</sequence>
<keyword evidence="1" id="KW-0732">Signal</keyword>
<feature type="chain" id="PRO_5013721999" description="DUF6265 domain-containing protein" evidence="1">
    <location>
        <begin position="24"/>
        <end position="165"/>
    </location>
</feature>
<proteinExistence type="predicted"/>
<dbReference type="AlphaFoldDB" id="A0A2G9CG71"/>
<name>A0A2G9CG71_9BURK</name>
<dbReference type="Proteomes" id="UP000231501">
    <property type="component" value="Unassembled WGS sequence"/>
</dbReference>
<reference evidence="3 4" key="1">
    <citation type="submission" date="2017-11" db="EMBL/GenBank/DDBJ databases">
        <title>Draft genome sequence of Mitsuaria sp. HWN-4.</title>
        <authorList>
            <person name="Gundlapally S.R."/>
        </authorList>
    </citation>
    <scope>NUCLEOTIDE SEQUENCE [LARGE SCALE GENOMIC DNA]</scope>
    <source>
        <strain evidence="3 4">HWN-4</strain>
    </source>
</reference>
<comment type="caution">
    <text evidence="3">The sequence shown here is derived from an EMBL/GenBank/DDBJ whole genome shotgun (WGS) entry which is preliminary data.</text>
</comment>
<dbReference type="EMBL" id="PEOG01000009">
    <property type="protein sequence ID" value="PIM54499.1"/>
    <property type="molecule type" value="Genomic_DNA"/>
</dbReference>
<feature type="signal peptide" evidence="1">
    <location>
        <begin position="1"/>
        <end position="23"/>
    </location>
</feature>
<dbReference type="Pfam" id="PF19780">
    <property type="entry name" value="DUF6265"/>
    <property type="match status" value="1"/>
</dbReference>
<feature type="domain" description="DUF6265" evidence="2">
    <location>
        <begin position="32"/>
        <end position="139"/>
    </location>
</feature>
<evidence type="ECO:0000313" key="3">
    <source>
        <dbReference type="EMBL" id="PIM54499.1"/>
    </source>
</evidence>
<dbReference type="OrthoDB" id="5382295at2"/>
<evidence type="ECO:0000259" key="2">
    <source>
        <dbReference type="Pfam" id="PF19780"/>
    </source>
</evidence>
<dbReference type="RefSeq" id="WP_099860113.1">
    <property type="nucleotide sequence ID" value="NZ_PEOG01000009.1"/>
</dbReference>
<gene>
    <name evidence="3" type="ORF">CS062_03700</name>
</gene>
<dbReference type="InterPro" id="IPR046232">
    <property type="entry name" value="DUF6265"/>
</dbReference>
<keyword evidence="4" id="KW-1185">Reference proteome</keyword>
<evidence type="ECO:0000313" key="4">
    <source>
        <dbReference type="Proteomes" id="UP000231501"/>
    </source>
</evidence>
<accession>A0A2G9CG71</accession>
<protein>
    <recommendedName>
        <fullName evidence="2">DUF6265 domain-containing protein</fullName>
    </recommendedName>
</protein>